<protein>
    <submittedName>
        <fullName evidence="3">HigA family addiction module antidote protein</fullName>
    </submittedName>
</protein>
<evidence type="ECO:0000313" key="3">
    <source>
        <dbReference type="EMBL" id="NHZ38948.1"/>
    </source>
</evidence>
<organism evidence="3 4">
    <name type="scientific">Massilia aquatica</name>
    <dbReference type="NCBI Taxonomy" id="2609000"/>
    <lineage>
        <taxon>Bacteria</taxon>
        <taxon>Pseudomonadati</taxon>
        <taxon>Pseudomonadota</taxon>
        <taxon>Betaproteobacteria</taxon>
        <taxon>Burkholderiales</taxon>
        <taxon>Oxalobacteraceae</taxon>
        <taxon>Telluria group</taxon>
        <taxon>Massilia</taxon>
    </lineage>
</organism>
<keyword evidence="4" id="KW-1185">Reference proteome</keyword>
<dbReference type="Gene3D" id="1.10.260.40">
    <property type="entry name" value="lambda repressor-like DNA-binding domains"/>
    <property type="match status" value="1"/>
</dbReference>
<dbReference type="Proteomes" id="UP000819052">
    <property type="component" value="Unassembled WGS sequence"/>
</dbReference>
<dbReference type="InterPro" id="IPR001387">
    <property type="entry name" value="Cro/C1-type_HTH"/>
</dbReference>
<evidence type="ECO:0000256" key="1">
    <source>
        <dbReference type="SAM" id="MobiDB-lite"/>
    </source>
</evidence>
<feature type="region of interest" description="Disordered" evidence="1">
    <location>
        <begin position="1"/>
        <end position="21"/>
    </location>
</feature>
<reference evidence="3 4" key="1">
    <citation type="submission" date="2019-09" db="EMBL/GenBank/DDBJ databases">
        <title>Taxonomy of Antarctic Massilia spp.: description of Massilia rubra sp. nov., Massilia aquatica sp. nov., Massilia mucilaginosa sp. nov., Massilia frigida sp. nov. isolated from streams, lakes and regoliths.</title>
        <authorList>
            <person name="Holochova P."/>
            <person name="Sedlacek I."/>
            <person name="Kralova S."/>
            <person name="Maslanova I."/>
            <person name="Busse H.-J."/>
            <person name="Stankova E."/>
            <person name="Vrbovska V."/>
            <person name="Kovarovic V."/>
            <person name="Bartak M."/>
            <person name="Svec P."/>
            <person name="Pantucek R."/>
        </authorList>
    </citation>
    <scope>NUCLEOTIDE SEQUENCE [LARGE SCALE GENOMIC DNA]</scope>
    <source>
        <strain evidence="3 4">CCM 8693</strain>
    </source>
</reference>
<name>A0ABX0LWU8_9BURK</name>
<dbReference type="EMBL" id="VVIW01000001">
    <property type="protein sequence ID" value="NHZ38948.1"/>
    <property type="molecule type" value="Genomic_DNA"/>
</dbReference>
<dbReference type="SUPFAM" id="SSF47413">
    <property type="entry name" value="lambda repressor-like DNA-binding domains"/>
    <property type="match status" value="1"/>
</dbReference>
<comment type="caution">
    <text evidence="3">The sequence shown here is derived from an EMBL/GenBank/DDBJ whole genome shotgun (WGS) entry which is preliminary data.</text>
</comment>
<feature type="domain" description="HTH cro/C1-type" evidence="2">
    <location>
        <begin position="24"/>
        <end position="58"/>
    </location>
</feature>
<evidence type="ECO:0000313" key="4">
    <source>
        <dbReference type="Proteomes" id="UP000819052"/>
    </source>
</evidence>
<dbReference type="CDD" id="cd00093">
    <property type="entry name" value="HTH_XRE"/>
    <property type="match status" value="1"/>
</dbReference>
<evidence type="ECO:0000259" key="2">
    <source>
        <dbReference type="PROSITE" id="PS50943"/>
    </source>
</evidence>
<gene>
    <name evidence="3" type="ORF">F1609_02025</name>
</gene>
<dbReference type="InterPro" id="IPR013430">
    <property type="entry name" value="Toxin_antidote_HigA"/>
</dbReference>
<proteinExistence type="predicted"/>
<dbReference type="InterPro" id="IPR010982">
    <property type="entry name" value="Lambda_DNA-bd_dom_sf"/>
</dbReference>
<sequence>MACLVNPPFSRKGTPPCRIHARQVDKSSVSRVISGKAELSATMAVRLSQVFDLSAEAWMGMQTAHSLMLARKHLAKMGVGGTELAPA</sequence>
<accession>A0ABX0LWU8</accession>
<dbReference type="NCBIfam" id="TIGR02607">
    <property type="entry name" value="antidote_HigA"/>
    <property type="match status" value="1"/>
</dbReference>
<dbReference type="PROSITE" id="PS50943">
    <property type="entry name" value="HTH_CROC1"/>
    <property type="match status" value="1"/>
</dbReference>